<evidence type="ECO:0000313" key="5">
    <source>
        <dbReference type="EMBL" id="MFD2162933.1"/>
    </source>
</evidence>
<evidence type="ECO:0000256" key="3">
    <source>
        <dbReference type="ARBA" id="ARBA00022679"/>
    </source>
</evidence>
<protein>
    <submittedName>
        <fullName evidence="5">Glycosyltransferase</fullName>
        <ecNumber evidence="5">2.4.-.-</ecNumber>
    </submittedName>
</protein>
<dbReference type="EMBL" id="JBHUHZ010000001">
    <property type="protein sequence ID" value="MFD2162933.1"/>
    <property type="molecule type" value="Genomic_DNA"/>
</dbReference>
<keyword evidence="4" id="KW-1133">Transmembrane helix</keyword>
<keyword evidence="4" id="KW-0472">Membrane</keyword>
<evidence type="ECO:0000313" key="6">
    <source>
        <dbReference type="Proteomes" id="UP001597387"/>
    </source>
</evidence>
<feature type="transmembrane region" description="Helical" evidence="4">
    <location>
        <begin position="320"/>
        <end position="342"/>
    </location>
</feature>
<feature type="transmembrane region" description="Helical" evidence="4">
    <location>
        <begin position="290"/>
        <end position="314"/>
    </location>
</feature>
<proteinExistence type="inferred from homology"/>
<dbReference type="Gene3D" id="3.90.550.10">
    <property type="entry name" value="Spore Coat Polysaccharide Biosynthesis Protein SpsA, Chain A"/>
    <property type="match status" value="1"/>
</dbReference>
<dbReference type="RefSeq" id="WP_255902632.1">
    <property type="nucleotide sequence ID" value="NZ_JAFMZO010000003.1"/>
</dbReference>
<feature type="transmembrane region" description="Helical" evidence="4">
    <location>
        <begin position="6"/>
        <end position="33"/>
    </location>
</feature>
<dbReference type="EC" id="2.4.-.-" evidence="5"/>
<dbReference type="PANTHER" id="PTHR43630:SF1">
    <property type="entry name" value="POLY-BETA-1,6-N-ACETYL-D-GLUCOSAMINE SYNTHASE"/>
    <property type="match status" value="1"/>
</dbReference>
<dbReference type="GO" id="GO:0016757">
    <property type="term" value="F:glycosyltransferase activity"/>
    <property type="evidence" value="ECO:0007669"/>
    <property type="project" value="UniProtKB-KW"/>
</dbReference>
<evidence type="ECO:0000256" key="2">
    <source>
        <dbReference type="ARBA" id="ARBA00022676"/>
    </source>
</evidence>
<dbReference type="Pfam" id="PF13641">
    <property type="entry name" value="Glyco_tranf_2_3"/>
    <property type="match status" value="1"/>
</dbReference>
<keyword evidence="2 5" id="KW-0328">Glycosyltransferase</keyword>
<comment type="similarity">
    <text evidence="1">Belongs to the glycosyltransferase 2 family.</text>
</comment>
<dbReference type="SUPFAM" id="SSF53448">
    <property type="entry name" value="Nucleotide-diphospho-sugar transferases"/>
    <property type="match status" value="1"/>
</dbReference>
<dbReference type="Proteomes" id="UP001597387">
    <property type="component" value="Unassembled WGS sequence"/>
</dbReference>
<keyword evidence="3 5" id="KW-0808">Transferase</keyword>
<accession>A0ABW4ZLG8</accession>
<keyword evidence="4" id="KW-0812">Transmembrane</keyword>
<reference evidence="6" key="1">
    <citation type="journal article" date="2019" name="Int. J. Syst. Evol. Microbiol.">
        <title>The Global Catalogue of Microorganisms (GCM) 10K type strain sequencing project: providing services to taxonomists for standard genome sequencing and annotation.</title>
        <authorList>
            <consortium name="The Broad Institute Genomics Platform"/>
            <consortium name="The Broad Institute Genome Sequencing Center for Infectious Disease"/>
            <person name="Wu L."/>
            <person name="Ma J."/>
        </authorList>
    </citation>
    <scope>NUCLEOTIDE SEQUENCE [LARGE SCALE GENOMIC DNA]</scope>
    <source>
        <strain evidence="6">KCTC 42217</strain>
    </source>
</reference>
<evidence type="ECO:0000256" key="1">
    <source>
        <dbReference type="ARBA" id="ARBA00006739"/>
    </source>
</evidence>
<sequence>MLVLLFVLWIFIQVVIGYNLLLPFILSLVHYFVRPKGLSGVSETEPDYAVIITAYQYTDTLPQAVASVLKLNYDKFLVYVVADNCDTSTLTFDDERVILLKPEHVLKGNTRSHFYAIDRFKRQHDYITIIDSDNVVHPEYLNEITKCLNQGFDAVQGLREAKNLDTTYACLDAARDLYYHHFDCKVLFESGSSSTLSGSGMAFATSLYKECLQNEQISGAGFDKILQARIVQRDKRIAFAPSAILYDEKTSQPQQLVDQRSRWLNTWFKYFKLGFLLLWKGVNNFSWNQFLFGLILLRPPLFLFLILSVLLMLANLYVNPFISLIWMLALAVFTICFFKALLFSKADRRIYKALIGIPKFVFYQIISLTKVRKANIRSVSTRHYRT</sequence>
<evidence type="ECO:0000256" key="4">
    <source>
        <dbReference type="SAM" id="Phobius"/>
    </source>
</evidence>
<name>A0ABW4ZLG8_9SPHI</name>
<gene>
    <name evidence="5" type="ORF">ACFSJU_11065</name>
</gene>
<comment type="caution">
    <text evidence="5">The sequence shown here is derived from an EMBL/GenBank/DDBJ whole genome shotgun (WGS) entry which is preliminary data.</text>
</comment>
<dbReference type="InterPro" id="IPR029044">
    <property type="entry name" value="Nucleotide-diphossugar_trans"/>
</dbReference>
<organism evidence="5 6">
    <name type="scientific">Paradesertivirga mongoliensis</name>
    <dbReference type="NCBI Taxonomy" id="2100740"/>
    <lineage>
        <taxon>Bacteria</taxon>
        <taxon>Pseudomonadati</taxon>
        <taxon>Bacteroidota</taxon>
        <taxon>Sphingobacteriia</taxon>
        <taxon>Sphingobacteriales</taxon>
        <taxon>Sphingobacteriaceae</taxon>
        <taxon>Paradesertivirga</taxon>
    </lineage>
</organism>
<dbReference type="PANTHER" id="PTHR43630">
    <property type="entry name" value="POLY-BETA-1,6-N-ACETYL-D-GLUCOSAMINE SYNTHASE"/>
    <property type="match status" value="1"/>
</dbReference>
<keyword evidence="6" id="KW-1185">Reference proteome</keyword>